<gene>
    <name evidence="1" type="ORF">Scaly_2664900</name>
</gene>
<dbReference type="EMBL" id="JACGWM010001628">
    <property type="protein sequence ID" value="KAL0290612.1"/>
    <property type="molecule type" value="Genomic_DNA"/>
</dbReference>
<comment type="caution">
    <text evidence="1">The sequence shown here is derived from an EMBL/GenBank/DDBJ whole genome shotgun (WGS) entry which is preliminary data.</text>
</comment>
<organism evidence="1">
    <name type="scientific">Sesamum calycinum</name>
    <dbReference type="NCBI Taxonomy" id="2727403"/>
    <lineage>
        <taxon>Eukaryota</taxon>
        <taxon>Viridiplantae</taxon>
        <taxon>Streptophyta</taxon>
        <taxon>Embryophyta</taxon>
        <taxon>Tracheophyta</taxon>
        <taxon>Spermatophyta</taxon>
        <taxon>Magnoliopsida</taxon>
        <taxon>eudicotyledons</taxon>
        <taxon>Gunneridae</taxon>
        <taxon>Pentapetalae</taxon>
        <taxon>asterids</taxon>
        <taxon>lamiids</taxon>
        <taxon>Lamiales</taxon>
        <taxon>Pedaliaceae</taxon>
        <taxon>Sesamum</taxon>
    </lineage>
</organism>
<evidence type="ECO:0000313" key="1">
    <source>
        <dbReference type="EMBL" id="KAL0290612.1"/>
    </source>
</evidence>
<reference evidence="1" key="1">
    <citation type="submission" date="2020-06" db="EMBL/GenBank/DDBJ databases">
        <authorList>
            <person name="Li T."/>
            <person name="Hu X."/>
            <person name="Zhang T."/>
            <person name="Song X."/>
            <person name="Zhang H."/>
            <person name="Dai N."/>
            <person name="Sheng W."/>
            <person name="Hou X."/>
            <person name="Wei L."/>
        </authorList>
    </citation>
    <scope>NUCLEOTIDE SEQUENCE</scope>
    <source>
        <strain evidence="1">KEN8</strain>
        <tissue evidence="1">Leaf</tissue>
    </source>
</reference>
<name>A0AAW2J8E4_9LAMI</name>
<dbReference type="AlphaFoldDB" id="A0AAW2J8E4"/>
<reference evidence="1" key="2">
    <citation type="journal article" date="2024" name="Plant">
        <title>Genomic evolution and insights into agronomic trait innovations of Sesamum species.</title>
        <authorList>
            <person name="Miao H."/>
            <person name="Wang L."/>
            <person name="Qu L."/>
            <person name="Liu H."/>
            <person name="Sun Y."/>
            <person name="Le M."/>
            <person name="Wang Q."/>
            <person name="Wei S."/>
            <person name="Zheng Y."/>
            <person name="Lin W."/>
            <person name="Duan Y."/>
            <person name="Cao H."/>
            <person name="Xiong S."/>
            <person name="Wang X."/>
            <person name="Wei L."/>
            <person name="Li C."/>
            <person name="Ma Q."/>
            <person name="Ju M."/>
            <person name="Zhao R."/>
            <person name="Li G."/>
            <person name="Mu C."/>
            <person name="Tian Q."/>
            <person name="Mei H."/>
            <person name="Zhang T."/>
            <person name="Gao T."/>
            <person name="Zhang H."/>
        </authorList>
    </citation>
    <scope>NUCLEOTIDE SEQUENCE</scope>
    <source>
        <strain evidence="1">KEN8</strain>
    </source>
</reference>
<accession>A0AAW2J8E4</accession>
<dbReference type="PANTHER" id="PTHR11439">
    <property type="entry name" value="GAG-POL-RELATED RETROTRANSPOSON"/>
    <property type="match status" value="1"/>
</dbReference>
<dbReference type="CDD" id="cd09272">
    <property type="entry name" value="RNase_HI_RT_Ty1"/>
    <property type="match status" value="1"/>
</dbReference>
<protein>
    <submittedName>
        <fullName evidence="1">Retrovirus-related Pol polyprotein from transposon RE1</fullName>
    </submittedName>
</protein>
<dbReference type="PANTHER" id="PTHR11439:SF465">
    <property type="entry name" value="REVERSE TRANSCRIPTASE TY1_COPIA-TYPE DOMAIN-CONTAINING PROTEIN"/>
    <property type="match status" value="1"/>
</dbReference>
<proteinExistence type="predicted"/>
<sequence>MSEPYDSIRSQILVLGPFSSVNKAYSMVLHVERQRRVNLEYENVGENNAMNTRNMEYKSNTGHKMYHKKKSYIENKHMICEHCSKPRHNKETCVKLHGVPKWNLATTYRPRDVKSGKMLCYKSFVLLRKTTLGVVDLPKGKKAIASKWVFKVDINNAFVHGFLDEDIYMHVPDGYHVQSGQTNMGMVALIVYVDDVLITCSSEDKRTEIKKFLDNAFSIKSWSCQLSSRTSVPLSDPEPFRRLVGRLLYLSFTRPDISFDAQQLSQFVHAPCQIHLEVALHLVRYLKGCPERGLFFPSSNSFAITAYCDVDWVSCVDTHWFLMGYCIFLDDALISWKTKKQATVACSTAEAEYRSLATTVYELQWITYLLSDLNIQT</sequence>
<dbReference type="InterPro" id="IPR043502">
    <property type="entry name" value="DNA/RNA_pol_sf"/>
</dbReference>
<dbReference type="SUPFAM" id="SSF56672">
    <property type="entry name" value="DNA/RNA polymerases"/>
    <property type="match status" value="1"/>
</dbReference>